<evidence type="ECO:0000313" key="1">
    <source>
        <dbReference type="EMBL" id="MFH4974995.1"/>
    </source>
</evidence>
<sequence length="496" mass="54928">MEELIIKFLGSGCFPPVPGLGLYPNLYTGYGHGYPYLSIGPYRSEPSLDAVSSPSVLNCRAFDEKCRWSNTNEDELDWKIRAIDPESERWLREVGDSNELIANAAAVLTSNRPNGWEAGQLVSDELPCMTSPLRITATVWRTQSDALFEQPTLQVCARNVNEELFTANCVPFNVQNGIPVTVELPLPNQPLQPTQIVLVGNNFASPKGGAIFLQDIFVDGRLEEDCSLAALDNKRGQSVKQFAYETYVKKKKPKMSRSYQVDQNLHSRSAFGVQEKTGIDAVDDRLLPLITTRSFSYPSSPVLLSLRSVSPLKYSANKSLLETCVILSCNPADTDCMWRSVGDHDWATVSSSSLRHRSNPLTGVSILPPSKKGISFVVAPFTSGHISHYDLVSPKINVPTNESAYFCFYEYFAMDGARLSLCVNPSLRHCFYSKSDIRDDSGLLKDSRRWNLRCAQLPKGRYQVHVVAENLGTSAGDIGFLPATVSRNNFGNQSVC</sequence>
<reference evidence="1 2" key="1">
    <citation type="submission" date="2024-08" db="EMBL/GenBank/DDBJ databases">
        <title>Gnathostoma spinigerum genome.</title>
        <authorList>
            <person name="Gonzalez-Bertolin B."/>
            <person name="Monzon S."/>
            <person name="Zaballos A."/>
            <person name="Jimenez P."/>
            <person name="Dekumyoy P."/>
            <person name="Varona S."/>
            <person name="Cuesta I."/>
            <person name="Sumanam S."/>
            <person name="Adisakwattana P."/>
            <person name="Gasser R.B."/>
            <person name="Hernandez-Gonzalez A."/>
            <person name="Young N.D."/>
            <person name="Perteguer M.J."/>
        </authorList>
    </citation>
    <scope>NUCLEOTIDE SEQUENCE [LARGE SCALE GENOMIC DNA]</scope>
    <source>
        <strain evidence="1">AL3</strain>
        <tissue evidence="1">Liver</tissue>
    </source>
</reference>
<protein>
    <recommendedName>
        <fullName evidence="3">MAM domain-containing protein</fullName>
    </recommendedName>
</protein>
<accession>A0ABD6E5T0</accession>
<dbReference type="AlphaFoldDB" id="A0ABD6E5T0"/>
<evidence type="ECO:0008006" key="3">
    <source>
        <dbReference type="Google" id="ProtNLM"/>
    </source>
</evidence>
<dbReference type="EMBL" id="JBGFUD010000665">
    <property type="protein sequence ID" value="MFH4974995.1"/>
    <property type="molecule type" value="Genomic_DNA"/>
</dbReference>
<comment type="caution">
    <text evidence="1">The sequence shown here is derived from an EMBL/GenBank/DDBJ whole genome shotgun (WGS) entry which is preliminary data.</text>
</comment>
<proteinExistence type="predicted"/>
<gene>
    <name evidence="1" type="ORF">AB6A40_001704</name>
</gene>
<name>A0ABD6E5T0_9BILA</name>
<dbReference type="Proteomes" id="UP001608902">
    <property type="component" value="Unassembled WGS sequence"/>
</dbReference>
<keyword evidence="2" id="KW-1185">Reference proteome</keyword>
<evidence type="ECO:0000313" key="2">
    <source>
        <dbReference type="Proteomes" id="UP001608902"/>
    </source>
</evidence>
<organism evidence="1 2">
    <name type="scientific">Gnathostoma spinigerum</name>
    <dbReference type="NCBI Taxonomy" id="75299"/>
    <lineage>
        <taxon>Eukaryota</taxon>
        <taxon>Metazoa</taxon>
        <taxon>Ecdysozoa</taxon>
        <taxon>Nematoda</taxon>
        <taxon>Chromadorea</taxon>
        <taxon>Rhabditida</taxon>
        <taxon>Spirurina</taxon>
        <taxon>Gnathostomatomorpha</taxon>
        <taxon>Gnathostomatoidea</taxon>
        <taxon>Gnathostomatidae</taxon>
        <taxon>Gnathostoma</taxon>
    </lineage>
</organism>